<dbReference type="RefSeq" id="WP_034617354.1">
    <property type="nucleotide sequence ID" value="NZ_JSUM01000015.1"/>
</dbReference>
<dbReference type="AlphaFoldDB" id="A0A0A3B7T1"/>
<evidence type="ECO:0000256" key="3">
    <source>
        <dbReference type="ARBA" id="ARBA00023163"/>
    </source>
</evidence>
<evidence type="ECO:0000256" key="1">
    <source>
        <dbReference type="ARBA" id="ARBA00023015"/>
    </source>
</evidence>
<proteinExistence type="predicted"/>
<evidence type="ECO:0000256" key="2">
    <source>
        <dbReference type="ARBA" id="ARBA00023125"/>
    </source>
</evidence>
<feature type="domain" description="HTH hxlR-type" evidence="4">
    <location>
        <begin position="19"/>
        <end position="117"/>
    </location>
</feature>
<comment type="caution">
    <text evidence="5">The sequence shown here is derived from an EMBL/GenBank/DDBJ whole genome shotgun (WGS) entry which is preliminary data.</text>
</comment>
<evidence type="ECO:0000259" key="4">
    <source>
        <dbReference type="PROSITE" id="PS51118"/>
    </source>
</evidence>
<dbReference type="Pfam" id="PF01638">
    <property type="entry name" value="HxlR"/>
    <property type="match status" value="1"/>
</dbReference>
<dbReference type="SUPFAM" id="SSF46785">
    <property type="entry name" value="Winged helix' DNA-binding domain"/>
    <property type="match status" value="1"/>
</dbReference>
<dbReference type="InterPro" id="IPR036390">
    <property type="entry name" value="WH_DNA-bd_sf"/>
</dbReference>
<keyword evidence="2" id="KW-0238">DNA-binding</keyword>
<dbReference type="GO" id="GO:0003677">
    <property type="term" value="F:DNA binding"/>
    <property type="evidence" value="ECO:0007669"/>
    <property type="project" value="UniProtKB-KW"/>
</dbReference>
<dbReference type="InterPro" id="IPR002577">
    <property type="entry name" value="HTH_HxlR"/>
</dbReference>
<organism evidence="5 6">
    <name type="scientific">Chelonobacter oris</name>
    <dbReference type="NCBI Taxonomy" id="505317"/>
    <lineage>
        <taxon>Bacteria</taxon>
        <taxon>Pseudomonadati</taxon>
        <taxon>Pseudomonadota</taxon>
        <taxon>Gammaproteobacteria</taxon>
        <taxon>Pasteurellales</taxon>
        <taxon>Pasteurellaceae</taxon>
        <taxon>Chelonobacter</taxon>
    </lineage>
</organism>
<dbReference type="EMBL" id="JSUM01000015">
    <property type="protein sequence ID" value="KGQ69644.1"/>
    <property type="molecule type" value="Genomic_DNA"/>
</dbReference>
<keyword evidence="1" id="KW-0805">Transcription regulation</keyword>
<reference evidence="5 6" key="1">
    <citation type="submission" date="2014-11" db="EMBL/GenBank/DDBJ databases">
        <title>Draft genome sequence of Chelonobacter oris 1662T, associated with respiratory disease in Hermann's Tortoises.</title>
        <authorList>
            <person name="Kudirkiene E."/>
            <person name="Hansen M.J."/>
            <person name="Bojesen A.M."/>
        </authorList>
    </citation>
    <scope>NUCLEOTIDE SEQUENCE [LARGE SCALE GENOMIC DNA]</scope>
    <source>
        <strain evidence="5 6">1662</strain>
    </source>
</reference>
<dbReference type="Proteomes" id="UP000030380">
    <property type="component" value="Unassembled WGS sequence"/>
</dbReference>
<dbReference type="STRING" id="505317.OA57_10295"/>
<dbReference type="PANTHER" id="PTHR33204:SF37">
    <property type="entry name" value="HTH-TYPE TRANSCRIPTIONAL REGULATOR YODB"/>
    <property type="match status" value="1"/>
</dbReference>
<dbReference type="OrthoDB" id="9807069at2"/>
<evidence type="ECO:0000313" key="6">
    <source>
        <dbReference type="Proteomes" id="UP000030380"/>
    </source>
</evidence>
<name>A0A0A3B7T1_9PAST</name>
<sequence>MEKNTQAPFVRGYVLSAQCPSRPILQHLTSRWGVLVMLVLLNGTKRFSELRNTIDGVSERMLTQTLQQLGQDGMLIRKSFHTVPPHVEYTLTAHGVAAAEKLKKLVDWLEESLPDILTTQEQAAIPPVQRAD</sequence>
<dbReference type="PANTHER" id="PTHR33204">
    <property type="entry name" value="TRANSCRIPTIONAL REGULATOR, MARR FAMILY"/>
    <property type="match status" value="1"/>
</dbReference>
<gene>
    <name evidence="5" type="ORF">OA57_10295</name>
</gene>
<evidence type="ECO:0000313" key="5">
    <source>
        <dbReference type="EMBL" id="KGQ69644.1"/>
    </source>
</evidence>
<dbReference type="InterPro" id="IPR036388">
    <property type="entry name" value="WH-like_DNA-bd_sf"/>
</dbReference>
<dbReference type="Gene3D" id="1.10.10.10">
    <property type="entry name" value="Winged helix-like DNA-binding domain superfamily/Winged helix DNA-binding domain"/>
    <property type="match status" value="1"/>
</dbReference>
<keyword evidence="3" id="KW-0804">Transcription</keyword>
<protein>
    <submittedName>
        <fullName evidence="5">Transcriptional regulator</fullName>
    </submittedName>
</protein>
<keyword evidence="6" id="KW-1185">Reference proteome</keyword>
<dbReference type="PROSITE" id="PS51118">
    <property type="entry name" value="HTH_HXLR"/>
    <property type="match status" value="1"/>
</dbReference>
<accession>A0A0A3B7T1</accession>